<evidence type="ECO:0000313" key="2">
    <source>
        <dbReference type="EMBL" id="RZO75789.1"/>
    </source>
</evidence>
<comment type="caution">
    <text evidence="2">The sequence shown here is derived from an EMBL/GenBank/DDBJ whole genome shotgun (WGS) entry which is preliminary data.</text>
</comment>
<gene>
    <name evidence="2" type="ORF">EVA69_03765</name>
</gene>
<feature type="chain" id="PRO_5022137975" description="Lipoprotein" evidence="1">
    <location>
        <begin position="21"/>
        <end position="120"/>
    </location>
</feature>
<dbReference type="PROSITE" id="PS51257">
    <property type="entry name" value="PROKAR_LIPOPROTEIN"/>
    <property type="match status" value="1"/>
</dbReference>
<sequence>MKKLFSGWLAVSLLVLVGCAASTPPGVGVWNVEMNTPLGALPATLTLNADGSGMMGSDQLGEAPIEGVMYDGNSITFSAEVDAQGQTLVLDFSGSVEGDSVSGEFGSDFGAFAVTGSRAE</sequence>
<feature type="signal peptide" evidence="1">
    <location>
        <begin position="1"/>
        <end position="20"/>
    </location>
</feature>
<evidence type="ECO:0000256" key="1">
    <source>
        <dbReference type="SAM" id="SignalP"/>
    </source>
</evidence>
<evidence type="ECO:0008006" key="4">
    <source>
        <dbReference type="Google" id="ProtNLM"/>
    </source>
</evidence>
<keyword evidence="1" id="KW-0732">Signal</keyword>
<proteinExistence type="predicted"/>
<name>A0A520RZZ1_9GAMM</name>
<accession>A0A520RZZ1</accession>
<reference evidence="2 3" key="1">
    <citation type="submission" date="2019-02" db="EMBL/GenBank/DDBJ databases">
        <title>Prokaryotic population dynamics and viral predation in marine succession experiment using metagenomics: the confinement effect.</title>
        <authorList>
            <person name="Haro-Moreno J.M."/>
            <person name="Rodriguez-Valera F."/>
            <person name="Lopez-Perez M."/>
        </authorList>
    </citation>
    <scope>NUCLEOTIDE SEQUENCE [LARGE SCALE GENOMIC DNA]</scope>
    <source>
        <strain evidence="2">MED-G158</strain>
    </source>
</reference>
<organism evidence="2 3">
    <name type="scientific">OM182 bacterium</name>
    <dbReference type="NCBI Taxonomy" id="2510334"/>
    <lineage>
        <taxon>Bacteria</taxon>
        <taxon>Pseudomonadati</taxon>
        <taxon>Pseudomonadota</taxon>
        <taxon>Gammaproteobacteria</taxon>
        <taxon>OMG group</taxon>
        <taxon>OM182 clade</taxon>
    </lineage>
</organism>
<evidence type="ECO:0000313" key="3">
    <source>
        <dbReference type="Proteomes" id="UP000320404"/>
    </source>
</evidence>
<dbReference type="AlphaFoldDB" id="A0A520RZZ1"/>
<dbReference type="Proteomes" id="UP000320404">
    <property type="component" value="Unassembled WGS sequence"/>
</dbReference>
<dbReference type="EMBL" id="SHAH01000046">
    <property type="protein sequence ID" value="RZO75789.1"/>
    <property type="molecule type" value="Genomic_DNA"/>
</dbReference>
<protein>
    <recommendedName>
        <fullName evidence="4">Lipoprotein</fullName>
    </recommendedName>
</protein>